<gene>
    <name evidence="7" type="ORF">M407DRAFT_177208</name>
</gene>
<name>A0A0C3PR12_9AGAM</name>
<dbReference type="FunFam" id="3.30.390.110:FF:000001">
    <property type="entry name" value="Protein MAK16 homolog"/>
    <property type="match status" value="1"/>
</dbReference>
<dbReference type="HOGENOM" id="CLU_050888_0_1_1"/>
<comment type="similarity">
    <text evidence="2 4">Belongs to the MAK16 family.</text>
</comment>
<accession>A0A0C3PR12</accession>
<evidence type="ECO:0000259" key="6">
    <source>
        <dbReference type="Pfam" id="PF01778"/>
    </source>
</evidence>
<reference evidence="7 8" key="1">
    <citation type="submission" date="2014-04" db="EMBL/GenBank/DDBJ databases">
        <authorList>
            <consortium name="DOE Joint Genome Institute"/>
            <person name="Kuo A."/>
            <person name="Girlanda M."/>
            <person name="Perotto S."/>
            <person name="Kohler A."/>
            <person name="Nagy L.G."/>
            <person name="Floudas D."/>
            <person name="Copeland A."/>
            <person name="Barry K.W."/>
            <person name="Cichocki N."/>
            <person name="Veneault-Fourrey C."/>
            <person name="LaButti K."/>
            <person name="Lindquist E.A."/>
            <person name="Lipzen A."/>
            <person name="Lundell T."/>
            <person name="Morin E."/>
            <person name="Murat C."/>
            <person name="Sun H."/>
            <person name="Tunlid A."/>
            <person name="Henrissat B."/>
            <person name="Grigoriev I.V."/>
            <person name="Hibbett D.S."/>
            <person name="Martin F."/>
            <person name="Nordberg H.P."/>
            <person name="Cantor M.N."/>
            <person name="Hua S.X."/>
        </authorList>
    </citation>
    <scope>NUCLEOTIDE SEQUENCE [LARGE SCALE GENOMIC DNA]</scope>
    <source>
        <strain evidence="7 8">MUT 4182</strain>
    </source>
</reference>
<organism evidence="7 8">
    <name type="scientific">Tulasnella calospora MUT 4182</name>
    <dbReference type="NCBI Taxonomy" id="1051891"/>
    <lineage>
        <taxon>Eukaryota</taxon>
        <taxon>Fungi</taxon>
        <taxon>Dikarya</taxon>
        <taxon>Basidiomycota</taxon>
        <taxon>Agaricomycotina</taxon>
        <taxon>Agaricomycetes</taxon>
        <taxon>Cantharellales</taxon>
        <taxon>Tulasnellaceae</taxon>
        <taxon>Tulasnella</taxon>
    </lineage>
</organism>
<dbReference type="EMBL" id="KN823436">
    <property type="protein sequence ID" value="KIO17055.1"/>
    <property type="molecule type" value="Genomic_DNA"/>
</dbReference>
<keyword evidence="8" id="KW-1185">Reference proteome</keyword>
<dbReference type="Pfam" id="PF04874">
    <property type="entry name" value="Mak16"/>
    <property type="match status" value="1"/>
</dbReference>
<feature type="region of interest" description="Disordered" evidence="5">
    <location>
        <begin position="201"/>
        <end position="321"/>
    </location>
</feature>
<evidence type="ECO:0000256" key="3">
    <source>
        <dbReference type="ARBA" id="ARBA00023242"/>
    </source>
</evidence>
<dbReference type="GO" id="GO:0000460">
    <property type="term" value="P:maturation of 5.8S rRNA"/>
    <property type="evidence" value="ECO:0007669"/>
    <property type="project" value="TreeGrafter"/>
</dbReference>
<evidence type="ECO:0000313" key="7">
    <source>
        <dbReference type="EMBL" id="KIO17055.1"/>
    </source>
</evidence>
<dbReference type="AlphaFoldDB" id="A0A0C3PR12"/>
<keyword evidence="3 4" id="KW-0539">Nucleus</keyword>
<reference evidence="8" key="2">
    <citation type="submission" date="2015-01" db="EMBL/GenBank/DDBJ databases">
        <title>Evolutionary Origins and Diversification of the Mycorrhizal Mutualists.</title>
        <authorList>
            <consortium name="DOE Joint Genome Institute"/>
            <consortium name="Mycorrhizal Genomics Consortium"/>
            <person name="Kohler A."/>
            <person name="Kuo A."/>
            <person name="Nagy L.G."/>
            <person name="Floudas D."/>
            <person name="Copeland A."/>
            <person name="Barry K.W."/>
            <person name="Cichocki N."/>
            <person name="Veneault-Fourrey C."/>
            <person name="LaButti K."/>
            <person name="Lindquist E.A."/>
            <person name="Lipzen A."/>
            <person name="Lundell T."/>
            <person name="Morin E."/>
            <person name="Murat C."/>
            <person name="Riley R."/>
            <person name="Ohm R."/>
            <person name="Sun H."/>
            <person name="Tunlid A."/>
            <person name="Henrissat B."/>
            <person name="Grigoriev I.V."/>
            <person name="Hibbett D.S."/>
            <person name="Martin F."/>
        </authorList>
    </citation>
    <scope>NUCLEOTIDE SEQUENCE [LARGE SCALE GENOMIC DNA]</scope>
    <source>
        <strain evidence="8">MUT 4182</strain>
    </source>
</reference>
<dbReference type="PIRSF" id="PIRSF003352">
    <property type="entry name" value="MAK16"/>
    <property type="match status" value="1"/>
</dbReference>
<proteinExistence type="inferred from homology"/>
<comment type="subcellular location">
    <subcellularLocation>
        <location evidence="1">Nucleus</location>
    </subcellularLocation>
</comment>
<feature type="compositionally biased region" description="Basic residues" evidence="5">
    <location>
        <begin position="271"/>
        <end position="284"/>
    </location>
</feature>
<protein>
    <recommendedName>
        <fullName evidence="4">Protein MAK16</fullName>
    </recommendedName>
</protein>
<feature type="domain" description="Ribosomal eL28/Mak16" evidence="6">
    <location>
        <begin position="6"/>
        <end position="120"/>
    </location>
</feature>
<evidence type="ECO:0000256" key="2">
    <source>
        <dbReference type="ARBA" id="ARBA00005514"/>
    </source>
</evidence>
<dbReference type="Gene3D" id="3.30.390.110">
    <property type="match status" value="1"/>
</dbReference>
<dbReference type="Proteomes" id="UP000054248">
    <property type="component" value="Unassembled WGS sequence"/>
</dbReference>
<dbReference type="PANTHER" id="PTHR23405:SF4">
    <property type="entry name" value="PROTEIN MAK16 HOMOLOG"/>
    <property type="match status" value="1"/>
</dbReference>
<evidence type="ECO:0000256" key="5">
    <source>
        <dbReference type="SAM" id="MobiDB-lite"/>
    </source>
</evidence>
<feature type="compositionally biased region" description="Acidic residues" evidence="5">
    <location>
        <begin position="242"/>
        <end position="267"/>
    </location>
</feature>
<dbReference type="InterPro" id="IPR006958">
    <property type="entry name" value="Mak16"/>
</dbReference>
<dbReference type="STRING" id="1051891.A0A0C3PR12"/>
<dbReference type="GO" id="GO:0030687">
    <property type="term" value="C:preribosome, large subunit precursor"/>
    <property type="evidence" value="ECO:0007669"/>
    <property type="project" value="TreeGrafter"/>
</dbReference>
<dbReference type="InterPro" id="IPR029004">
    <property type="entry name" value="Ribosomal_eL28/Mak16"/>
</dbReference>
<dbReference type="GO" id="GO:0000470">
    <property type="term" value="P:maturation of LSU-rRNA"/>
    <property type="evidence" value="ECO:0007669"/>
    <property type="project" value="TreeGrafter"/>
</dbReference>
<evidence type="ECO:0000313" key="8">
    <source>
        <dbReference type="Proteomes" id="UP000054248"/>
    </source>
</evidence>
<feature type="compositionally biased region" description="Acidic residues" evidence="5">
    <location>
        <begin position="204"/>
        <end position="235"/>
    </location>
</feature>
<dbReference type="PANTHER" id="PTHR23405">
    <property type="entry name" value="MAINTENANCE OF KILLER 16 MAK16 PROTEIN-RELATED"/>
    <property type="match status" value="1"/>
</dbReference>
<sequence>MQSDDVIWEIVGKSHCSFRVKVPEKNQQFCRNAYNLTGICNKRDCPLANSRYATVREREGVIYLYTKTIERAHLPSKMWERVPLPNNYMKALEMIDSELLYWPDYMIHRCKQRITKITQYLIKMRRMKLSNAPKVVPIKKKLDRREARREAKALRAAHIEKAIEKELIERLKTKAYGDQPLNVNEDIWKQILDAEKGKEKLDAELEDEDELDEEHELEEEEEWDGREFVSDDSESEFGGLSDLEDMEPAQDDEEDKSNDDGSEEEGDTGSPRRKRPPKTSLGKRKAIDDAKRPRKRGARVEVEYEEEQELVDPQKESIPSW</sequence>
<dbReference type="GO" id="GO:0005730">
    <property type="term" value="C:nucleolus"/>
    <property type="evidence" value="ECO:0007669"/>
    <property type="project" value="UniProtKB-UniRule"/>
</dbReference>
<dbReference type="Pfam" id="PF01778">
    <property type="entry name" value="Ribosomal_L28e"/>
    <property type="match status" value="1"/>
</dbReference>
<evidence type="ECO:0000256" key="1">
    <source>
        <dbReference type="ARBA" id="ARBA00004123"/>
    </source>
</evidence>
<evidence type="ECO:0000256" key="4">
    <source>
        <dbReference type="PIRNR" id="PIRNR003352"/>
    </source>
</evidence>
<dbReference type="OrthoDB" id="10251342at2759"/>